<dbReference type="RefSeq" id="XP_006816301.1">
    <property type="nucleotide sequence ID" value="XM_006816238.1"/>
</dbReference>
<organism evidence="1 2">
    <name type="scientific">Saccoglossus kowalevskii</name>
    <name type="common">Acorn worm</name>
    <dbReference type="NCBI Taxonomy" id="10224"/>
    <lineage>
        <taxon>Eukaryota</taxon>
        <taxon>Metazoa</taxon>
        <taxon>Hemichordata</taxon>
        <taxon>Enteropneusta</taxon>
        <taxon>Harrimaniidae</taxon>
        <taxon>Saccoglossus</taxon>
    </lineage>
</organism>
<dbReference type="GeneID" id="100368472"/>
<sequence length="153" mass="17541">MEERLIYQNRKVIHQHLLFQIDHNRKELIAEKNTCKGKLASEPDSPALCTKSDDESISMSSCSQFCEETPILTYDTGTQYDISDILDSTHHSVVQNEHDHSFPLQCSEIASLELHCASLAEQLEKQTADFYSMKVKISELLEEVGNYRKKNFT</sequence>
<reference evidence="2" key="1">
    <citation type="submission" date="2025-08" db="UniProtKB">
        <authorList>
            <consortium name="RefSeq"/>
        </authorList>
    </citation>
    <scope>IDENTIFICATION</scope>
    <source>
        <tissue evidence="2">Testes</tissue>
    </source>
</reference>
<keyword evidence="1" id="KW-1185">Reference proteome</keyword>
<gene>
    <name evidence="2" type="primary">LOC100368472</name>
</gene>
<protein>
    <submittedName>
        <fullName evidence="2">Uncharacterized protein LOC100368472</fullName>
    </submittedName>
</protein>
<dbReference type="Proteomes" id="UP000694865">
    <property type="component" value="Unplaced"/>
</dbReference>
<evidence type="ECO:0000313" key="2">
    <source>
        <dbReference type="RefSeq" id="XP_006816301.1"/>
    </source>
</evidence>
<name>A0ABM0M8G0_SACKO</name>
<accession>A0ABM0M8G0</accession>
<evidence type="ECO:0000313" key="1">
    <source>
        <dbReference type="Proteomes" id="UP000694865"/>
    </source>
</evidence>
<proteinExistence type="predicted"/>